<dbReference type="SUPFAM" id="SSF53681">
    <property type="entry name" value="Aspartate/glutamate racemase"/>
    <property type="match status" value="2"/>
</dbReference>
<evidence type="ECO:0000313" key="2">
    <source>
        <dbReference type="EMBL" id="KAH7572383.1"/>
    </source>
</evidence>
<dbReference type="PANTHER" id="PTHR21198:SF9">
    <property type="entry name" value="ASPARTATE RACEMASE"/>
    <property type="match status" value="1"/>
</dbReference>
<proteinExistence type="predicted"/>
<reference evidence="2 3" key="1">
    <citation type="submission" date="2021-02" db="EMBL/GenBank/DDBJ databases">
        <title>Plant Genome Project.</title>
        <authorList>
            <person name="Zhang R.-G."/>
        </authorList>
    </citation>
    <scope>NUCLEOTIDE SEQUENCE [LARGE SCALE GENOMIC DNA]</scope>
    <source>
        <tissue evidence="2">Leaves</tissue>
    </source>
</reference>
<protein>
    <recommendedName>
        <fullName evidence="4">Aspartate racemase</fullName>
    </recommendedName>
</protein>
<organism evidence="2 3">
    <name type="scientific">Xanthoceras sorbifolium</name>
    <dbReference type="NCBI Taxonomy" id="99658"/>
    <lineage>
        <taxon>Eukaryota</taxon>
        <taxon>Viridiplantae</taxon>
        <taxon>Streptophyta</taxon>
        <taxon>Embryophyta</taxon>
        <taxon>Tracheophyta</taxon>
        <taxon>Spermatophyta</taxon>
        <taxon>Magnoliopsida</taxon>
        <taxon>eudicotyledons</taxon>
        <taxon>Gunneridae</taxon>
        <taxon>Pentapetalae</taxon>
        <taxon>rosids</taxon>
        <taxon>malvids</taxon>
        <taxon>Sapindales</taxon>
        <taxon>Sapindaceae</taxon>
        <taxon>Xanthoceroideae</taxon>
        <taxon>Xanthoceras</taxon>
    </lineage>
</organism>
<dbReference type="Proteomes" id="UP000827721">
    <property type="component" value="Unassembled WGS sequence"/>
</dbReference>
<accession>A0ABQ8I6X2</accession>
<evidence type="ECO:0000256" key="1">
    <source>
        <dbReference type="ARBA" id="ARBA00023235"/>
    </source>
</evidence>
<evidence type="ECO:0008006" key="4">
    <source>
        <dbReference type="Google" id="ProtNLM"/>
    </source>
</evidence>
<sequence length="335" mass="36977">MFDGGMIMSFHALNCPPALLCNVNKTRYRTRSSSPEVVPLSLLMAQAVESGNFPESRKISGTGAILKKRRWHKPLLNQANTVGIIGGASVSTTIIFLEKLFLWSTRDVGKCLPFVVCSDPSLNEELISHISLHSLKTGTSQIILNHTTVVENLQRKRAFLEKSGARCLVMPCDILHIWHAEISEGFSLPFLHVGECVARELKEAKLKPLEAGSGVRIGVLATDGILSAGFYQEKLQGQGFEVVLPDKATMEHILIPAVESMNKRDMEGAQNLLRIGIQVLLVRAVNVVVLASDEMRGILPHDDPLLKKCIDPMDALARSTIMWARSIKKVRKRSK</sequence>
<name>A0ABQ8I6X2_9ROSI</name>
<dbReference type="InterPro" id="IPR001920">
    <property type="entry name" value="Asp/Glu_race"/>
</dbReference>
<evidence type="ECO:0000313" key="3">
    <source>
        <dbReference type="Proteomes" id="UP000827721"/>
    </source>
</evidence>
<dbReference type="Pfam" id="PF01177">
    <property type="entry name" value="Asp_Glu_race"/>
    <property type="match status" value="1"/>
</dbReference>
<gene>
    <name evidence="2" type="ORF">JRO89_XS04G0246800</name>
</gene>
<dbReference type="InterPro" id="IPR015942">
    <property type="entry name" value="Asp/Glu/hydantoin_racemase"/>
</dbReference>
<comment type="caution">
    <text evidence="2">The sequence shown here is derived from an EMBL/GenBank/DDBJ whole genome shotgun (WGS) entry which is preliminary data.</text>
</comment>
<dbReference type="PANTHER" id="PTHR21198">
    <property type="entry name" value="GLUTAMATE RACEMASE"/>
    <property type="match status" value="1"/>
</dbReference>
<dbReference type="Gene3D" id="3.40.50.1860">
    <property type="match status" value="2"/>
</dbReference>
<dbReference type="EMBL" id="JAFEMO010000004">
    <property type="protein sequence ID" value="KAH7572383.1"/>
    <property type="molecule type" value="Genomic_DNA"/>
</dbReference>
<keyword evidence="1" id="KW-0413">Isomerase</keyword>
<keyword evidence="3" id="KW-1185">Reference proteome</keyword>